<dbReference type="Pfam" id="PF02171">
    <property type="entry name" value="Piwi"/>
    <property type="match status" value="1"/>
</dbReference>
<dbReference type="InterPro" id="IPR012337">
    <property type="entry name" value="RNaseH-like_sf"/>
</dbReference>
<dbReference type="OrthoDB" id="10252740at2759"/>
<gene>
    <name evidence="2" type="ORF">K402DRAFT_448343</name>
</gene>
<organism evidence="2 3">
    <name type="scientific">Aulographum hederae CBS 113979</name>
    <dbReference type="NCBI Taxonomy" id="1176131"/>
    <lineage>
        <taxon>Eukaryota</taxon>
        <taxon>Fungi</taxon>
        <taxon>Dikarya</taxon>
        <taxon>Ascomycota</taxon>
        <taxon>Pezizomycotina</taxon>
        <taxon>Dothideomycetes</taxon>
        <taxon>Pleosporomycetidae</taxon>
        <taxon>Aulographales</taxon>
        <taxon>Aulographaceae</taxon>
    </lineage>
</organism>
<reference evidence="2" key="1">
    <citation type="journal article" date="2020" name="Stud. Mycol.">
        <title>101 Dothideomycetes genomes: a test case for predicting lifestyles and emergence of pathogens.</title>
        <authorList>
            <person name="Haridas S."/>
            <person name="Albert R."/>
            <person name="Binder M."/>
            <person name="Bloem J."/>
            <person name="Labutti K."/>
            <person name="Salamov A."/>
            <person name="Andreopoulos B."/>
            <person name="Baker S."/>
            <person name="Barry K."/>
            <person name="Bills G."/>
            <person name="Bluhm B."/>
            <person name="Cannon C."/>
            <person name="Castanera R."/>
            <person name="Culley D."/>
            <person name="Daum C."/>
            <person name="Ezra D."/>
            <person name="Gonzalez J."/>
            <person name="Henrissat B."/>
            <person name="Kuo A."/>
            <person name="Liang C."/>
            <person name="Lipzen A."/>
            <person name="Lutzoni F."/>
            <person name="Magnuson J."/>
            <person name="Mondo S."/>
            <person name="Nolan M."/>
            <person name="Ohm R."/>
            <person name="Pangilinan J."/>
            <person name="Park H.-J."/>
            <person name="Ramirez L."/>
            <person name="Alfaro M."/>
            <person name="Sun H."/>
            <person name="Tritt A."/>
            <person name="Yoshinaga Y."/>
            <person name="Zwiers L.-H."/>
            <person name="Turgeon B."/>
            <person name="Goodwin S."/>
            <person name="Spatafora J."/>
            <person name="Crous P."/>
            <person name="Grigoriev I."/>
        </authorList>
    </citation>
    <scope>NUCLEOTIDE SEQUENCE</scope>
    <source>
        <strain evidence="2">CBS 113979</strain>
    </source>
</reference>
<proteinExistence type="predicted"/>
<dbReference type="SUPFAM" id="SSF53098">
    <property type="entry name" value="Ribonuclease H-like"/>
    <property type="match status" value="1"/>
</dbReference>
<dbReference type="InterPro" id="IPR003165">
    <property type="entry name" value="Piwi"/>
</dbReference>
<sequence>MKVNMKTGGINHTIEGVSAQLRDTMILGADVTHPGAGSLPCMPSIAAVVGSIDAEGSKLCGSMRRQTERVEMIKDLEGMVYERLMAYGAVNKKLPSKILFYRDGVADSQYVAVRTLEIPQIRKAWERVQAEKQLKTPPLQITAVVVGKRHHTRFYPEPLANGQPDPARAAKNGNSLAGTLVDQGVTSPYYFDFFLQSHHGLQGTARPAHYFVLENEINFGARGLQELTHKLCYTYQRATIGVSYVPAAYCADRLCERGRVYLRNFLNPPMALFPGISNQWFGVLGFS</sequence>
<dbReference type="PROSITE" id="PS50822">
    <property type="entry name" value="PIWI"/>
    <property type="match status" value="1"/>
</dbReference>
<feature type="domain" description="Piwi" evidence="1">
    <location>
        <begin position="1"/>
        <end position="247"/>
    </location>
</feature>
<name>A0A6G1GQH7_9PEZI</name>
<dbReference type="AlphaFoldDB" id="A0A6G1GQH7"/>
<protein>
    <submittedName>
        <fullName evidence="2">Stem cell self-renewal protein Piwi</fullName>
    </submittedName>
</protein>
<dbReference type="SMART" id="SM00950">
    <property type="entry name" value="Piwi"/>
    <property type="match status" value="1"/>
</dbReference>
<dbReference type="PANTHER" id="PTHR22891">
    <property type="entry name" value="EUKARYOTIC TRANSLATION INITIATION FACTOR 2C"/>
    <property type="match status" value="1"/>
</dbReference>
<evidence type="ECO:0000313" key="3">
    <source>
        <dbReference type="Proteomes" id="UP000800041"/>
    </source>
</evidence>
<dbReference type="InterPro" id="IPR036397">
    <property type="entry name" value="RNaseH_sf"/>
</dbReference>
<dbReference type="GO" id="GO:0003676">
    <property type="term" value="F:nucleic acid binding"/>
    <property type="evidence" value="ECO:0007669"/>
    <property type="project" value="InterPro"/>
</dbReference>
<evidence type="ECO:0000313" key="2">
    <source>
        <dbReference type="EMBL" id="KAF1983195.1"/>
    </source>
</evidence>
<dbReference type="Gene3D" id="3.30.420.10">
    <property type="entry name" value="Ribonuclease H-like superfamily/Ribonuclease H"/>
    <property type="match status" value="1"/>
</dbReference>
<evidence type="ECO:0000259" key="1">
    <source>
        <dbReference type="PROSITE" id="PS50822"/>
    </source>
</evidence>
<accession>A0A6G1GQH7</accession>
<dbReference type="EMBL" id="ML977177">
    <property type="protein sequence ID" value="KAF1983195.1"/>
    <property type="molecule type" value="Genomic_DNA"/>
</dbReference>
<dbReference type="Proteomes" id="UP000800041">
    <property type="component" value="Unassembled WGS sequence"/>
</dbReference>
<keyword evidence="3" id="KW-1185">Reference proteome</keyword>